<feature type="transmembrane region" description="Helical" evidence="7">
    <location>
        <begin position="182"/>
        <end position="203"/>
    </location>
</feature>
<dbReference type="GO" id="GO:0055085">
    <property type="term" value="P:transmembrane transport"/>
    <property type="evidence" value="ECO:0007669"/>
    <property type="project" value="InterPro"/>
</dbReference>
<dbReference type="SUPFAM" id="SSF161098">
    <property type="entry name" value="MetI-like"/>
    <property type="match status" value="1"/>
</dbReference>
<keyword evidence="10" id="KW-1185">Reference proteome</keyword>
<keyword evidence="2 7" id="KW-0813">Transport</keyword>
<dbReference type="PANTHER" id="PTHR43744">
    <property type="entry name" value="ABC TRANSPORTER PERMEASE PROTEIN MG189-RELATED-RELATED"/>
    <property type="match status" value="1"/>
</dbReference>
<evidence type="ECO:0000256" key="2">
    <source>
        <dbReference type="ARBA" id="ARBA00022448"/>
    </source>
</evidence>
<dbReference type="EMBL" id="JACCFM010000001">
    <property type="protein sequence ID" value="NYJ18561.1"/>
    <property type="molecule type" value="Genomic_DNA"/>
</dbReference>
<organism evidence="9 10">
    <name type="scientific">Glaciibacter psychrotolerans</name>
    <dbReference type="NCBI Taxonomy" id="670054"/>
    <lineage>
        <taxon>Bacteria</taxon>
        <taxon>Bacillati</taxon>
        <taxon>Actinomycetota</taxon>
        <taxon>Actinomycetes</taxon>
        <taxon>Micrococcales</taxon>
        <taxon>Microbacteriaceae</taxon>
        <taxon>Glaciibacter</taxon>
    </lineage>
</organism>
<reference evidence="9 10" key="1">
    <citation type="submission" date="2020-07" db="EMBL/GenBank/DDBJ databases">
        <title>Sequencing the genomes of 1000 actinobacteria strains.</title>
        <authorList>
            <person name="Klenk H.-P."/>
        </authorList>
    </citation>
    <scope>NUCLEOTIDE SEQUENCE [LARGE SCALE GENOMIC DNA]</scope>
    <source>
        <strain evidence="9 10">LI1</strain>
    </source>
</reference>
<feature type="domain" description="ABC transmembrane type-1" evidence="8">
    <location>
        <begin position="66"/>
        <end position="258"/>
    </location>
</feature>
<keyword evidence="6 7" id="KW-0472">Membrane</keyword>
<evidence type="ECO:0000313" key="9">
    <source>
        <dbReference type="EMBL" id="NYJ18561.1"/>
    </source>
</evidence>
<evidence type="ECO:0000256" key="1">
    <source>
        <dbReference type="ARBA" id="ARBA00004651"/>
    </source>
</evidence>
<keyword evidence="9" id="KW-0762">Sugar transport</keyword>
<evidence type="ECO:0000259" key="8">
    <source>
        <dbReference type="PROSITE" id="PS50928"/>
    </source>
</evidence>
<evidence type="ECO:0000256" key="5">
    <source>
        <dbReference type="ARBA" id="ARBA00022989"/>
    </source>
</evidence>
<accession>A0A7Z0J4X7</accession>
<keyword evidence="5 7" id="KW-1133">Transmembrane helix</keyword>
<feature type="transmembrane region" description="Helical" evidence="7">
    <location>
        <begin position="239"/>
        <end position="258"/>
    </location>
</feature>
<name>A0A7Z0J4X7_9MICO</name>
<comment type="subcellular location">
    <subcellularLocation>
        <location evidence="1 7">Cell membrane</location>
        <topology evidence="1 7">Multi-pass membrane protein</topology>
    </subcellularLocation>
</comment>
<evidence type="ECO:0000256" key="6">
    <source>
        <dbReference type="ARBA" id="ARBA00023136"/>
    </source>
</evidence>
<feature type="transmembrane region" description="Helical" evidence="7">
    <location>
        <begin position="101"/>
        <end position="128"/>
    </location>
</feature>
<dbReference type="Gene3D" id="1.10.3720.10">
    <property type="entry name" value="MetI-like"/>
    <property type="match status" value="1"/>
</dbReference>
<dbReference type="AlphaFoldDB" id="A0A7Z0J4X7"/>
<dbReference type="Proteomes" id="UP000537260">
    <property type="component" value="Unassembled WGS sequence"/>
</dbReference>
<feature type="transmembrane region" description="Helical" evidence="7">
    <location>
        <begin position="71"/>
        <end position="94"/>
    </location>
</feature>
<comment type="similarity">
    <text evidence="7">Belongs to the binding-protein-dependent transport system permease family.</text>
</comment>
<gene>
    <name evidence="9" type="ORF">HNR05_000352</name>
</gene>
<dbReference type="RefSeq" id="WP_343062420.1">
    <property type="nucleotide sequence ID" value="NZ_JACCFM010000001.1"/>
</dbReference>
<keyword evidence="3" id="KW-1003">Cell membrane</keyword>
<keyword evidence="4 7" id="KW-0812">Transmembrane</keyword>
<evidence type="ECO:0000256" key="3">
    <source>
        <dbReference type="ARBA" id="ARBA00022475"/>
    </source>
</evidence>
<evidence type="ECO:0000313" key="10">
    <source>
        <dbReference type="Proteomes" id="UP000537260"/>
    </source>
</evidence>
<evidence type="ECO:0000256" key="4">
    <source>
        <dbReference type="ARBA" id="ARBA00022692"/>
    </source>
</evidence>
<evidence type="ECO:0000256" key="7">
    <source>
        <dbReference type="RuleBase" id="RU363032"/>
    </source>
</evidence>
<dbReference type="GO" id="GO:0005886">
    <property type="term" value="C:plasma membrane"/>
    <property type="evidence" value="ECO:0007669"/>
    <property type="project" value="UniProtKB-SubCell"/>
</dbReference>
<proteinExistence type="inferred from homology"/>
<dbReference type="InterPro" id="IPR000515">
    <property type="entry name" value="MetI-like"/>
</dbReference>
<dbReference type="CDD" id="cd06261">
    <property type="entry name" value="TM_PBP2"/>
    <property type="match status" value="1"/>
</dbReference>
<sequence>MADRIRKIVLVTLGLLWLAPMYLIVINAAKTQDQYGTTNVWSPAGLSGLVGNITEAWTRGNISEAVWSSTLYAITAPLIAVVIGAAAGFAIVVLRLRHGFGWFVFIFSSTVFPLQILLLPLFVGYVAFDLYDSRLGMILVYTAISIPFSAFVMRNFFAGIALSVFEAAVVDGASSWRIFWRIHLPLSVPALVAVFILQATLIWNDLLLGMTLSKSADIRPLMGSLAALQGNYGGSTAPVLLAGGLIVSIPTIALFLFAQRAFGRGLALGQY</sequence>
<comment type="caution">
    <text evidence="9">The sequence shown here is derived from an EMBL/GenBank/DDBJ whole genome shotgun (WGS) entry which is preliminary data.</text>
</comment>
<dbReference type="InterPro" id="IPR035906">
    <property type="entry name" value="MetI-like_sf"/>
</dbReference>
<protein>
    <submittedName>
        <fullName evidence="9">Multiple sugar transport system permease protein</fullName>
    </submittedName>
</protein>
<dbReference type="Pfam" id="PF00528">
    <property type="entry name" value="BPD_transp_1"/>
    <property type="match status" value="1"/>
</dbReference>
<dbReference type="PANTHER" id="PTHR43744:SF12">
    <property type="entry name" value="ABC TRANSPORTER PERMEASE PROTEIN MG189-RELATED"/>
    <property type="match status" value="1"/>
</dbReference>
<feature type="transmembrane region" description="Helical" evidence="7">
    <location>
        <begin position="148"/>
        <end position="170"/>
    </location>
</feature>
<dbReference type="PROSITE" id="PS50928">
    <property type="entry name" value="ABC_TM1"/>
    <property type="match status" value="1"/>
</dbReference>